<dbReference type="RefSeq" id="WP_069661795.1">
    <property type="nucleotide sequence ID" value="NZ_JBHUJJ010000001.1"/>
</dbReference>
<dbReference type="EMBL" id="MIJY01000001">
    <property type="protein sequence ID" value="OEG20485.1"/>
    <property type="molecule type" value="Genomic_DNA"/>
</dbReference>
<organism evidence="1 2">
    <name type="scientific">Enterococcus termitis</name>
    <dbReference type="NCBI Taxonomy" id="332950"/>
    <lineage>
        <taxon>Bacteria</taxon>
        <taxon>Bacillati</taxon>
        <taxon>Bacillota</taxon>
        <taxon>Bacilli</taxon>
        <taxon>Lactobacillales</taxon>
        <taxon>Enterococcaceae</taxon>
        <taxon>Enterococcus</taxon>
    </lineage>
</organism>
<keyword evidence="2" id="KW-1185">Reference proteome</keyword>
<comment type="caution">
    <text evidence="1">The sequence shown here is derived from an EMBL/GenBank/DDBJ whole genome shotgun (WGS) entry which is preliminary data.</text>
</comment>
<protein>
    <recommendedName>
        <fullName evidence="3">FMN-binding domain-containing protein</fullName>
    </recommendedName>
</protein>
<evidence type="ECO:0000313" key="1">
    <source>
        <dbReference type="EMBL" id="OEG20485.1"/>
    </source>
</evidence>
<reference evidence="2" key="1">
    <citation type="submission" date="2016-09" db="EMBL/GenBank/DDBJ databases">
        <authorList>
            <person name="Gulvik C.A."/>
        </authorList>
    </citation>
    <scope>NUCLEOTIDE SEQUENCE [LARGE SCALE GENOMIC DNA]</scope>
    <source>
        <strain evidence="2">LMG 8895</strain>
    </source>
</reference>
<name>A0A1E5H6M2_9ENTE</name>
<dbReference type="PATRIC" id="fig|332950.4.peg.308"/>
<proteinExistence type="predicted"/>
<evidence type="ECO:0008006" key="3">
    <source>
        <dbReference type="Google" id="ProtNLM"/>
    </source>
</evidence>
<gene>
    <name evidence="1" type="ORF">BCR25_01305</name>
</gene>
<dbReference type="PROSITE" id="PS51257">
    <property type="entry name" value="PROKAR_LIPOPROTEIN"/>
    <property type="match status" value="1"/>
</dbReference>
<dbReference type="AlphaFoldDB" id="A0A1E5H6M2"/>
<accession>A0A1E5H6M2</accession>
<evidence type="ECO:0000313" key="2">
    <source>
        <dbReference type="Proteomes" id="UP000095094"/>
    </source>
</evidence>
<dbReference type="OrthoDB" id="6249751at2"/>
<dbReference type="Proteomes" id="UP000095094">
    <property type="component" value="Unassembled WGS sequence"/>
</dbReference>
<sequence>MKQSYLLISSIVGVLIVLSGCKPDQRESTHSSTETAKTAIFNSTTKETTSSSKKEITGQTNDLVFEDTSYNYDVVTGATQTTFGSNPKPMYTYEEKLKKMFWSNQPPLGLLEGNYFTNEGYFDVGNKGIVEIVTDENSKIINVEFNEYGAENYYESTYAGANKRLSDYAFFQAQNPRTDATLVTVVNGITFVEQQMREENRIDGNFNTVKGSSTSAREGLMAIAAELADQIRKPSATKYIGYAQDFGDGLIGRIQLTVTDGKIDTARYDEYFADQPEQIKSEQLKKYYRQSKYFSLIYNQETGNDFITFADALTQTIIDQQSLMIKDNELSQHPSFALYEKLIEHIDTDLVTRK</sequence>